<protein>
    <submittedName>
        <fullName evidence="2">N-terminal methylation motif domain protein</fullName>
    </submittedName>
</protein>
<dbReference type="RefSeq" id="WP_013460074.1">
    <property type="nucleotide sequence ID" value="NC_014762.1"/>
</dbReference>
<dbReference type="HOGENOM" id="CLU_1601841_0_0_7"/>
<dbReference type="Pfam" id="PF07963">
    <property type="entry name" value="N_methyl"/>
    <property type="match status" value="1"/>
</dbReference>
<dbReference type="OrthoDB" id="5372718at2"/>
<reference evidence="2 3" key="1">
    <citation type="journal article" date="2012" name="Stand. Genomic Sci.">
        <title>Complete genome sequence of the sulfur compounds oxidizing chemolithoautotroph Sulfuricurvum kujiense type strain (YK-1(T)).</title>
        <authorList>
            <person name="Han C."/>
            <person name="Kotsyurbenko O."/>
            <person name="Chertkov O."/>
            <person name="Held B."/>
            <person name="Lapidus A."/>
            <person name="Nolan M."/>
            <person name="Lucas S."/>
            <person name="Hammon N."/>
            <person name="Deshpande S."/>
            <person name="Cheng J.F."/>
            <person name="Tapia R."/>
            <person name="Goodwin L.A."/>
            <person name="Pitluck S."/>
            <person name="Liolios K."/>
            <person name="Pagani I."/>
            <person name="Ivanova N."/>
            <person name="Mavromatis K."/>
            <person name="Mikhailova N."/>
            <person name="Pati A."/>
            <person name="Chen A."/>
            <person name="Palaniappan K."/>
            <person name="Land M."/>
            <person name="Hauser L."/>
            <person name="Chang Y.J."/>
            <person name="Jeffries C.D."/>
            <person name="Brambilla E.M."/>
            <person name="Rohde M."/>
            <person name="Spring S."/>
            <person name="Sikorski J."/>
            <person name="Goker M."/>
            <person name="Woyke T."/>
            <person name="Bristow J."/>
            <person name="Eisen J.A."/>
            <person name="Markowitz V."/>
            <person name="Hugenholtz P."/>
            <person name="Kyrpides N.C."/>
            <person name="Klenk H.P."/>
            <person name="Detter J.C."/>
        </authorList>
    </citation>
    <scope>NUCLEOTIDE SEQUENCE [LARGE SCALE GENOMIC DNA]</scope>
    <source>
        <strain evidence="3">ATCC BAA-921 / DSM 16994 / JCM 11577 / YK-1</strain>
    </source>
</reference>
<gene>
    <name evidence="2" type="ordered locus">Sulku_1214</name>
</gene>
<sequence>MKKGFTLVELLVSILLFGLITVILFGTIDNLRAQLSFFKEKERHLGEKNQILSLMRGDYDRPASLKILATSEKNFNTVSISGSNRSLYGIYRPNVIWMVIKSDNTLIRLESASPITLPLRPESIYQIHSDVVGKECEIFRVYESSSGRMIYIKFTNESPLIVETKK</sequence>
<dbReference type="AlphaFoldDB" id="E4TX36"/>
<feature type="transmembrane region" description="Helical" evidence="1">
    <location>
        <begin position="7"/>
        <end position="28"/>
    </location>
</feature>
<keyword evidence="1" id="KW-1133">Transmembrane helix</keyword>
<keyword evidence="1" id="KW-0812">Transmembrane</keyword>
<dbReference type="KEGG" id="sku:Sulku_1214"/>
<dbReference type="InterPro" id="IPR012902">
    <property type="entry name" value="N_methyl_site"/>
</dbReference>
<dbReference type="STRING" id="709032.Sulku_1214"/>
<evidence type="ECO:0000313" key="2">
    <source>
        <dbReference type="EMBL" id="ADR33877.1"/>
    </source>
</evidence>
<dbReference type="eggNOG" id="ENOG5032MGT">
    <property type="taxonomic scope" value="Bacteria"/>
</dbReference>
<dbReference type="NCBIfam" id="TIGR02532">
    <property type="entry name" value="IV_pilin_GFxxxE"/>
    <property type="match status" value="1"/>
</dbReference>
<organism evidence="2 3">
    <name type="scientific">Sulfuricurvum kujiense (strain ATCC BAA-921 / DSM 16994 / JCM 11577 / YK-1)</name>
    <dbReference type="NCBI Taxonomy" id="709032"/>
    <lineage>
        <taxon>Bacteria</taxon>
        <taxon>Pseudomonadati</taxon>
        <taxon>Campylobacterota</taxon>
        <taxon>Epsilonproteobacteria</taxon>
        <taxon>Campylobacterales</taxon>
        <taxon>Sulfurimonadaceae</taxon>
        <taxon>Sulfuricurvum</taxon>
    </lineage>
</organism>
<dbReference type="Proteomes" id="UP000008721">
    <property type="component" value="Chromosome"/>
</dbReference>
<proteinExistence type="predicted"/>
<keyword evidence="3" id="KW-1185">Reference proteome</keyword>
<name>E4TX36_SULKY</name>
<evidence type="ECO:0000313" key="3">
    <source>
        <dbReference type="Proteomes" id="UP000008721"/>
    </source>
</evidence>
<dbReference type="EMBL" id="CP002355">
    <property type="protein sequence ID" value="ADR33877.1"/>
    <property type="molecule type" value="Genomic_DNA"/>
</dbReference>
<evidence type="ECO:0000256" key="1">
    <source>
        <dbReference type="SAM" id="Phobius"/>
    </source>
</evidence>
<dbReference type="PROSITE" id="PS00409">
    <property type="entry name" value="PROKAR_NTER_METHYL"/>
    <property type="match status" value="1"/>
</dbReference>
<keyword evidence="1" id="KW-0472">Membrane</keyword>
<accession>E4TX36</accession>